<dbReference type="EMBL" id="CM023480">
    <property type="protein sequence ID" value="KAH7970927.1"/>
    <property type="molecule type" value="Genomic_DNA"/>
</dbReference>
<keyword evidence="2" id="KW-1185">Reference proteome</keyword>
<reference evidence="1" key="1">
    <citation type="submission" date="2020-05" db="EMBL/GenBank/DDBJ databases">
        <title>Large-scale comparative analyses of tick genomes elucidate their genetic diversity and vector capacities.</title>
        <authorList>
            <person name="Jia N."/>
            <person name="Wang J."/>
            <person name="Shi W."/>
            <person name="Du L."/>
            <person name="Sun Y."/>
            <person name="Zhan W."/>
            <person name="Jiang J."/>
            <person name="Wang Q."/>
            <person name="Zhang B."/>
            <person name="Ji P."/>
            <person name="Sakyi L.B."/>
            <person name="Cui X."/>
            <person name="Yuan T."/>
            <person name="Jiang B."/>
            <person name="Yang W."/>
            <person name="Lam T.T.-Y."/>
            <person name="Chang Q."/>
            <person name="Ding S."/>
            <person name="Wang X."/>
            <person name="Zhu J."/>
            <person name="Ruan X."/>
            <person name="Zhao L."/>
            <person name="Wei J."/>
            <person name="Que T."/>
            <person name="Du C."/>
            <person name="Cheng J."/>
            <person name="Dai P."/>
            <person name="Han X."/>
            <person name="Huang E."/>
            <person name="Gao Y."/>
            <person name="Liu J."/>
            <person name="Shao H."/>
            <person name="Ye R."/>
            <person name="Li L."/>
            <person name="Wei W."/>
            <person name="Wang X."/>
            <person name="Wang C."/>
            <person name="Yang T."/>
            <person name="Huo Q."/>
            <person name="Li W."/>
            <person name="Guo W."/>
            <person name="Chen H."/>
            <person name="Zhou L."/>
            <person name="Ni X."/>
            <person name="Tian J."/>
            <person name="Zhou Y."/>
            <person name="Sheng Y."/>
            <person name="Liu T."/>
            <person name="Pan Y."/>
            <person name="Xia L."/>
            <person name="Li J."/>
            <person name="Zhao F."/>
            <person name="Cao W."/>
        </authorList>
    </citation>
    <scope>NUCLEOTIDE SEQUENCE</scope>
    <source>
        <strain evidence="1">Dsil-2018</strain>
    </source>
</reference>
<dbReference type="Proteomes" id="UP000821865">
    <property type="component" value="Chromosome 11"/>
</dbReference>
<comment type="caution">
    <text evidence="1">The sequence shown here is derived from an EMBL/GenBank/DDBJ whole genome shotgun (WGS) entry which is preliminary data.</text>
</comment>
<name>A0ACB8DJQ0_DERSI</name>
<sequence>MARDKKRRRSLSRSSSSSPERISRRRRNNRSRSRDRRRRSIERHRRSRSRDRRRSRDRYRRSRSRGRRTHSRSRSRSYSRSRSRERRSKSRDGKRSRSHDRDDKKPEQTTSAMSALAAAAAAAAAVTGAIAAAENTTALDKNTQQQQLDLEMQKRRERIEKWRQARKKTEEAAAATLILAMPGKKWSLEDDEEDDTGPPPPIKDDPDDEPSLPSLKKKVDPDEGDADSKAEDVEVKKEAEQAKQEEEEEDDGIDPLDAYMMGIQNEVKQLKDKALKTDGTTASTAPEKANNKVTVIMGVAKKKEDKKKGELMEQNVDALEYSSEEETEDLQTTMNNLQAGKSKKPVSVSIEDISYAPFRKNFYIEVPEQAKMTPGEVEAMRAELEGIKVRGKGCPKPIRNWAQCGVSKKVLELLKKHGFEKPTPIQAQAIPAVMSGRDIIGIAKTGSGKTLAFLLPMFRHILDQAPLEDDDGPIAVIMTPTRELAMQITKDCKRFTKSLGLRVVCVYGGTGISEQIADLKRGAEIIVCTPGRMIDMLAANNGRVTNFRRTTYVVLDEADRMFDMGFEPQVMRIIDSIRPDRQTVMFSATFPRQMEALARRILIKPIEILVGGRSVVCKEVEQHVVILNQDDKFFKLLELLGLYQDKGSAIVFVDKQEHADILLKDLMKASHNAMALHGGIDQFDRDSTIVDFKAGKVGVLIATSVAARGLDVKHLILVVNFDCPNHYEDYVHRCGRTGRAGNKGYAYTFITEDQGRYTADVIKALELSGNPIPEDLQKLFDEYKARQEAEGKKVRGGSGFSGKGFKFDEAESHLKTEKKKFQRAALGMQDSDDEDAEGDIDREIESMLAPKKRIKELLPGPSVTGQAAPAQAVPGVPGAIPGVAVPLGAAAAAAAPSGTVSEKLEMARMLACRINMTRTFSAPSMPAPEVMMTAQSATEAMMRGHYVPELPTPVISAKTIAEQRAEKLHAKLNYQPKVIEEEPPEPPPQKERFQKYEEELEINDFPQQARWKVTSKEAMAQISEYSEAGITVRGTYYPPGKEPKGGDRKLYLAIESTSELAVSKARAEIIRLIKEEMVKMQHSYQPINRGRYKVL</sequence>
<protein>
    <submittedName>
        <fullName evidence="1">Uncharacterized protein</fullName>
    </submittedName>
</protein>
<evidence type="ECO:0000313" key="1">
    <source>
        <dbReference type="EMBL" id="KAH7970927.1"/>
    </source>
</evidence>
<proteinExistence type="predicted"/>
<evidence type="ECO:0000313" key="2">
    <source>
        <dbReference type="Proteomes" id="UP000821865"/>
    </source>
</evidence>
<accession>A0ACB8DJQ0</accession>
<gene>
    <name evidence="1" type="ORF">HPB49_016824</name>
</gene>
<organism evidence="1 2">
    <name type="scientific">Dermacentor silvarum</name>
    <name type="common">Tick</name>
    <dbReference type="NCBI Taxonomy" id="543639"/>
    <lineage>
        <taxon>Eukaryota</taxon>
        <taxon>Metazoa</taxon>
        <taxon>Ecdysozoa</taxon>
        <taxon>Arthropoda</taxon>
        <taxon>Chelicerata</taxon>
        <taxon>Arachnida</taxon>
        <taxon>Acari</taxon>
        <taxon>Parasitiformes</taxon>
        <taxon>Ixodida</taxon>
        <taxon>Ixodoidea</taxon>
        <taxon>Ixodidae</taxon>
        <taxon>Rhipicephalinae</taxon>
        <taxon>Dermacentor</taxon>
    </lineage>
</organism>